<dbReference type="CDD" id="cd14014">
    <property type="entry name" value="STKc_PknB_like"/>
    <property type="match status" value="1"/>
</dbReference>
<feature type="transmembrane region" description="Helical" evidence="7">
    <location>
        <begin position="366"/>
        <end position="386"/>
    </location>
</feature>
<feature type="region of interest" description="Disordered" evidence="6">
    <location>
        <begin position="341"/>
        <end position="364"/>
    </location>
</feature>
<dbReference type="Proteomes" id="UP000546126">
    <property type="component" value="Unassembled WGS sequence"/>
</dbReference>
<dbReference type="GO" id="GO:0005524">
    <property type="term" value="F:ATP binding"/>
    <property type="evidence" value="ECO:0007669"/>
    <property type="project" value="UniProtKB-UniRule"/>
</dbReference>
<dbReference type="EMBL" id="JABWGO010000001">
    <property type="protein sequence ID" value="NUW38715.1"/>
    <property type="molecule type" value="Genomic_DNA"/>
</dbReference>
<keyword evidence="10" id="KW-1185">Reference proteome</keyword>
<organism evidence="9 10">
    <name type="scientific">Nonomuraea rhodomycinica</name>
    <dbReference type="NCBI Taxonomy" id="1712872"/>
    <lineage>
        <taxon>Bacteria</taxon>
        <taxon>Bacillati</taxon>
        <taxon>Actinomycetota</taxon>
        <taxon>Actinomycetes</taxon>
        <taxon>Streptosporangiales</taxon>
        <taxon>Streptosporangiaceae</taxon>
        <taxon>Nonomuraea</taxon>
    </lineage>
</organism>
<keyword evidence="2 5" id="KW-0547">Nucleotide-binding</keyword>
<keyword evidence="1" id="KW-0808">Transferase</keyword>
<feature type="binding site" evidence="5">
    <location>
        <position position="95"/>
    </location>
    <ligand>
        <name>ATP</name>
        <dbReference type="ChEBI" id="CHEBI:30616"/>
    </ligand>
</feature>
<dbReference type="InterPro" id="IPR011009">
    <property type="entry name" value="Kinase-like_dom_sf"/>
</dbReference>
<gene>
    <name evidence="9" type="ORF">HT134_01035</name>
</gene>
<evidence type="ECO:0000313" key="9">
    <source>
        <dbReference type="EMBL" id="NUW38715.1"/>
    </source>
</evidence>
<dbReference type="InterPro" id="IPR008271">
    <property type="entry name" value="Ser/Thr_kinase_AS"/>
</dbReference>
<reference evidence="9 10" key="1">
    <citation type="submission" date="2020-06" db="EMBL/GenBank/DDBJ databases">
        <authorList>
            <person name="Chanama M."/>
        </authorList>
    </citation>
    <scope>NUCLEOTIDE SEQUENCE [LARGE SCALE GENOMIC DNA]</scope>
    <source>
        <strain evidence="9 10">TBRC6557</strain>
    </source>
</reference>
<dbReference type="Pfam" id="PF00069">
    <property type="entry name" value="Pkinase"/>
    <property type="match status" value="1"/>
</dbReference>
<feature type="region of interest" description="Disordered" evidence="6">
    <location>
        <begin position="1"/>
        <end position="20"/>
    </location>
</feature>
<evidence type="ECO:0000259" key="8">
    <source>
        <dbReference type="PROSITE" id="PS50011"/>
    </source>
</evidence>
<name>A0A7Y6II86_9ACTN</name>
<evidence type="ECO:0000256" key="1">
    <source>
        <dbReference type="ARBA" id="ARBA00022679"/>
    </source>
</evidence>
<dbReference type="GO" id="GO:0004674">
    <property type="term" value="F:protein serine/threonine kinase activity"/>
    <property type="evidence" value="ECO:0007669"/>
    <property type="project" value="UniProtKB-KW"/>
</dbReference>
<evidence type="ECO:0000256" key="7">
    <source>
        <dbReference type="SAM" id="Phobius"/>
    </source>
</evidence>
<dbReference type="InterPro" id="IPR017441">
    <property type="entry name" value="Protein_kinase_ATP_BS"/>
</dbReference>
<feature type="transmembrane region" description="Helical" evidence="7">
    <location>
        <begin position="493"/>
        <end position="512"/>
    </location>
</feature>
<keyword evidence="7" id="KW-1133">Transmembrane helix</keyword>
<feature type="domain" description="Protein kinase" evidence="8">
    <location>
        <begin position="67"/>
        <end position="325"/>
    </location>
</feature>
<keyword evidence="7" id="KW-0812">Transmembrane</keyword>
<accession>A0A7Y6II86</accession>
<feature type="transmembrane region" description="Helical" evidence="7">
    <location>
        <begin position="416"/>
        <end position="438"/>
    </location>
</feature>
<evidence type="ECO:0000313" key="10">
    <source>
        <dbReference type="Proteomes" id="UP000546126"/>
    </source>
</evidence>
<dbReference type="Gene3D" id="3.30.200.20">
    <property type="entry name" value="Phosphorylase Kinase, domain 1"/>
    <property type="match status" value="1"/>
</dbReference>
<dbReference type="PROSITE" id="PS00108">
    <property type="entry name" value="PROTEIN_KINASE_ST"/>
    <property type="match status" value="1"/>
</dbReference>
<sequence length="532" mass="54746">MRRGASWAGRGAGRRWGPGIAPRVVGETGDALPAVPLHAGGRGRAEEPVTAVIHALRAGDSPEVGPYRLVGRLGGGGMGEVFLGRSRGGLPVAVKVVRPDLAGDAEFRRRFAQEVEAARKVGGFYTAQVIDADTSAARPWLATAYIPGPSLEEAVSRHGPLPVASVAVLGAGLAEGLAAVHACGLVHRDLKPGNVILAEGGPRLIDFGIVRALDRVSQTHSRMVVGTPAFMSPEQARGHAVGPPSDVFALGSVLAYAATGRSPFGTGHGEALGFRIVHEQPDLSGIPDDLAGLITACLDKEPAGRPGVSAVIDRLAGPAADAPWWLPLDVTRMITERETAILTPPPATSRTPTEPRAPARRRRPPWQATGAALVTLSLLALAVGGLGDGFDSVLRAVDGTPFEEVFDESPGLRDEGVTVVVVLTVLTLLSCCCVLGALTAKVTGRAVAPVARVIGSTLRTTVVTAACLAGLAAPPFAWTGLTSLLGEWMSPMTALWVALAAVAVALVIALGWNAEASKAGEAETVEAGGARR</sequence>
<evidence type="ECO:0000256" key="2">
    <source>
        <dbReference type="ARBA" id="ARBA00022741"/>
    </source>
</evidence>
<dbReference type="SUPFAM" id="SSF56112">
    <property type="entry name" value="Protein kinase-like (PK-like)"/>
    <property type="match status" value="1"/>
</dbReference>
<dbReference type="PANTHER" id="PTHR43289:SF34">
    <property type="entry name" value="SERINE_THREONINE-PROTEIN KINASE YBDM-RELATED"/>
    <property type="match status" value="1"/>
</dbReference>
<comment type="caution">
    <text evidence="9">The sequence shown here is derived from an EMBL/GenBank/DDBJ whole genome shotgun (WGS) entry which is preliminary data.</text>
</comment>
<dbReference type="PANTHER" id="PTHR43289">
    <property type="entry name" value="MITOGEN-ACTIVATED PROTEIN KINASE KINASE KINASE 20-RELATED"/>
    <property type="match status" value="1"/>
</dbReference>
<keyword evidence="4 5" id="KW-0067">ATP-binding</keyword>
<evidence type="ECO:0000256" key="3">
    <source>
        <dbReference type="ARBA" id="ARBA00022777"/>
    </source>
</evidence>
<evidence type="ECO:0000256" key="6">
    <source>
        <dbReference type="SAM" id="MobiDB-lite"/>
    </source>
</evidence>
<evidence type="ECO:0000256" key="5">
    <source>
        <dbReference type="PROSITE-ProRule" id="PRU10141"/>
    </source>
</evidence>
<feature type="transmembrane region" description="Helical" evidence="7">
    <location>
        <begin position="450"/>
        <end position="473"/>
    </location>
</feature>
<dbReference type="AlphaFoldDB" id="A0A7Y6II86"/>
<dbReference type="InterPro" id="IPR000719">
    <property type="entry name" value="Prot_kinase_dom"/>
</dbReference>
<keyword evidence="7" id="KW-0472">Membrane</keyword>
<dbReference type="PROSITE" id="PS50011">
    <property type="entry name" value="PROTEIN_KINASE_DOM"/>
    <property type="match status" value="1"/>
</dbReference>
<dbReference type="SMART" id="SM00220">
    <property type="entry name" value="S_TKc"/>
    <property type="match status" value="1"/>
</dbReference>
<dbReference type="Gene3D" id="1.10.510.10">
    <property type="entry name" value="Transferase(Phosphotransferase) domain 1"/>
    <property type="match status" value="1"/>
</dbReference>
<evidence type="ECO:0000256" key="4">
    <source>
        <dbReference type="ARBA" id="ARBA00022840"/>
    </source>
</evidence>
<keyword evidence="3 9" id="KW-0418">Kinase</keyword>
<keyword evidence="9" id="KW-0723">Serine/threonine-protein kinase</keyword>
<protein>
    <submittedName>
        <fullName evidence="9">Serine/threonine protein kinase</fullName>
    </submittedName>
</protein>
<dbReference type="PROSITE" id="PS00107">
    <property type="entry name" value="PROTEIN_KINASE_ATP"/>
    <property type="match status" value="1"/>
</dbReference>
<proteinExistence type="predicted"/>